<sequence>MIGGGETERGVGKTISMRCFESFFKRTWRPQQVHQMDSPSRFELATKTAEMHRHAAGETTELGEVKATAPSSNVATSMPSTAHTSGSDATPCKNGNCKVWRSSRVGGSEQRTESPWHSLKTVFLVSVIVAFLLWIIVYTLLDQYRIL</sequence>
<dbReference type="AlphaFoldDB" id="A0A151XI41"/>
<reference evidence="3 4" key="1">
    <citation type="submission" date="2015-09" db="EMBL/GenBank/DDBJ databases">
        <title>Trachymyrmex zeteki WGS genome.</title>
        <authorList>
            <person name="Nygaard S."/>
            <person name="Hu H."/>
            <person name="Boomsma J."/>
            <person name="Zhang G."/>
        </authorList>
    </citation>
    <scope>NUCLEOTIDE SEQUENCE [LARGE SCALE GENOMIC DNA]</scope>
    <source>
        <strain evidence="3">Tzet28-1</strain>
        <tissue evidence="3">Whole body</tissue>
    </source>
</reference>
<feature type="transmembrane region" description="Helical" evidence="2">
    <location>
        <begin position="121"/>
        <end position="141"/>
    </location>
</feature>
<organism evidence="3 4">
    <name type="scientific">Mycetomoellerius zeteki</name>
    <dbReference type="NCBI Taxonomy" id="64791"/>
    <lineage>
        <taxon>Eukaryota</taxon>
        <taxon>Metazoa</taxon>
        <taxon>Ecdysozoa</taxon>
        <taxon>Arthropoda</taxon>
        <taxon>Hexapoda</taxon>
        <taxon>Insecta</taxon>
        <taxon>Pterygota</taxon>
        <taxon>Neoptera</taxon>
        <taxon>Endopterygota</taxon>
        <taxon>Hymenoptera</taxon>
        <taxon>Apocrita</taxon>
        <taxon>Aculeata</taxon>
        <taxon>Formicoidea</taxon>
        <taxon>Formicidae</taxon>
        <taxon>Myrmicinae</taxon>
        <taxon>Mycetomoellerius</taxon>
    </lineage>
</organism>
<protein>
    <submittedName>
        <fullName evidence="3">Uncharacterized protein</fullName>
    </submittedName>
</protein>
<evidence type="ECO:0000313" key="3">
    <source>
        <dbReference type="EMBL" id="KYQ59985.1"/>
    </source>
</evidence>
<evidence type="ECO:0000256" key="2">
    <source>
        <dbReference type="SAM" id="Phobius"/>
    </source>
</evidence>
<gene>
    <name evidence="3" type="ORF">ALC60_00956</name>
</gene>
<evidence type="ECO:0000256" key="1">
    <source>
        <dbReference type="SAM" id="MobiDB-lite"/>
    </source>
</evidence>
<keyword evidence="4" id="KW-1185">Reference proteome</keyword>
<feature type="compositionally biased region" description="Polar residues" evidence="1">
    <location>
        <begin position="69"/>
        <end position="88"/>
    </location>
</feature>
<keyword evidence="2" id="KW-0812">Transmembrane</keyword>
<dbReference type="Proteomes" id="UP000075809">
    <property type="component" value="Unassembled WGS sequence"/>
</dbReference>
<accession>A0A151XI41</accession>
<keyword evidence="2" id="KW-1133">Transmembrane helix</keyword>
<proteinExistence type="predicted"/>
<evidence type="ECO:0000313" key="4">
    <source>
        <dbReference type="Proteomes" id="UP000075809"/>
    </source>
</evidence>
<dbReference type="EMBL" id="KQ982109">
    <property type="protein sequence ID" value="KYQ59985.1"/>
    <property type="molecule type" value="Genomic_DNA"/>
</dbReference>
<dbReference type="KEGG" id="mzt:108725823"/>
<dbReference type="OrthoDB" id="8191931at2759"/>
<keyword evidence="2" id="KW-0472">Membrane</keyword>
<name>A0A151XI41_9HYME</name>
<feature type="region of interest" description="Disordered" evidence="1">
    <location>
        <begin position="57"/>
        <end position="93"/>
    </location>
</feature>